<reference evidence="3" key="1">
    <citation type="submission" date="2021-01" db="EMBL/GenBank/DDBJ databases">
        <title>Caligus Genome Assembly.</title>
        <authorList>
            <person name="Gallardo-Escarate C."/>
        </authorList>
    </citation>
    <scope>NUCLEOTIDE SEQUENCE [LARGE SCALE GENOMIC DNA]</scope>
</reference>
<gene>
    <name evidence="2" type="ORF">FKW44_008962</name>
</gene>
<name>A0A7T8K752_CALRO</name>
<evidence type="ECO:0000256" key="1">
    <source>
        <dbReference type="SAM" id="MobiDB-lite"/>
    </source>
</evidence>
<dbReference type="OrthoDB" id="8063408at2759"/>
<sequence length="128" mass="14442">MSAIPRVWREPTDHSSNCIFCMVNPSKRCTDNNAPQVIYPDLPSSIAPVLPRTVVPTPSKRDQSSSGDYNNSGKDEDIGDPDYGFTDAVKERKPCFPNQKDLNDLIRDLTKSNAELLKFMLKQWNLLD</sequence>
<proteinExistence type="predicted"/>
<dbReference type="AlphaFoldDB" id="A0A7T8K752"/>
<keyword evidence="3" id="KW-1185">Reference proteome</keyword>
<organism evidence="2 3">
    <name type="scientific">Caligus rogercresseyi</name>
    <name type="common">Sea louse</name>
    <dbReference type="NCBI Taxonomy" id="217165"/>
    <lineage>
        <taxon>Eukaryota</taxon>
        <taxon>Metazoa</taxon>
        <taxon>Ecdysozoa</taxon>
        <taxon>Arthropoda</taxon>
        <taxon>Crustacea</taxon>
        <taxon>Multicrustacea</taxon>
        <taxon>Hexanauplia</taxon>
        <taxon>Copepoda</taxon>
        <taxon>Siphonostomatoida</taxon>
        <taxon>Caligidae</taxon>
        <taxon>Caligus</taxon>
    </lineage>
</organism>
<feature type="region of interest" description="Disordered" evidence="1">
    <location>
        <begin position="49"/>
        <end position="84"/>
    </location>
</feature>
<evidence type="ECO:0000313" key="3">
    <source>
        <dbReference type="Proteomes" id="UP000595437"/>
    </source>
</evidence>
<protein>
    <submittedName>
        <fullName evidence="2">Uncharacterized protein</fullName>
    </submittedName>
</protein>
<accession>A0A7T8K752</accession>
<evidence type="ECO:0000313" key="2">
    <source>
        <dbReference type="EMBL" id="QQP48594.1"/>
    </source>
</evidence>
<dbReference type="Proteomes" id="UP000595437">
    <property type="component" value="Chromosome 6"/>
</dbReference>
<dbReference type="EMBL" id="CP045895">
    <property type="protein sequence ID" value="QQP48594.1"/>
    <property type="molecule type" value="Genomic_DNA"/>
</dbReference>